<comment type="caution">
    <text evidence="3">The sequence shown here is derived from an EMBL/GenBank/DDBJ whole genome shotgun (WGS) entry which is preliminary data.</text>
</comment>
<dbReference type="InterPro" id="IPR011604">
    <property type="entry name" value="PDDEXK-like_dom_sf"/>
</dbReference>
<dbReference type="GO" id="GO:0006281">
    <property type="term" value="P:DNA repair"/>
    <property type="evidence" value="ECO:0007669"/>
    <property type="project" value="UniProtKB-ARBA"/>
</dbReference>
<dbReference type="Proteomes" id="UP000639338">
    <property type="component" value="Unassembled WGS sequence"/>
</dbReference>
<dbReference type="Gene3D" id="3.90.320.10">
    <property type="match status" value="1"/>
</dbReference>
<dbReference type="InterPro" id="IPR019080">
    <property type="entry name" value="YqaJ_viral_recombinase"/>
</dbReference>
<feature type="region of interest" description="Disordered" evidence="1">
    <location>
        <begin position="139"/>
        <end position="163"/>
    </location>
</feature>
<dbReference type="InterPro" id="IPR011335">
    <property type="entry name" value="Restrct_endonuc-II-like"/>
</dbReference>
<organism evidence="3 4">
    <name type="scientific">Aphidius gifuensis</name>
    <name type="common">Parasitoid wasp</name>
    <dbReference type="NCBI Taxonomy" id="684658"/>
    <lineage>
        <taxon>Eukaryota</taxon>
        <taxon>Metazoa</taxon>
        <taxon>Ecdysozoa</taxon>
        <taxon>Arthropoda</taxon>
        <taxon>Hexapoda</taxon>
        <taxon>Insecta</taxon>
        <taxon>Pterygota</taxon>
        <taxon>Neoptera</taxon>
        <taxon>Endopterygota</taxon>
        <taxon>Hymenoptera</taxon>
        <taxon>Apocrita</taxon>
        <taxon>Ichneumonoidea</taxon>
        <taxon>Braconidae</taxon>
        <taxon>Aphidiinae</taxon>
        <taxon>Aphidius</taxon>
    </lineage>
</organism>
<evidence type="ECO:0000313" key="3">
    <source>
        <dbReference type="EMBL" id="KAF7997653.1"/>
    </source>
</evidence>
<dbReference type="AlphaFoldDB" id="A0A835CXP6"/>
<protein>
    <recommendedName>
        <fullName evidence="2">YqaJ viral recombinase domain-containing protein</fullName>
    </recommendedName>
</protein>
<accession>A0A835CXP6</accession>
<dbReference type="SUPFAM" id="SSF52980">
    <property type="entry name" value="Restriction endonuclease-like"/>
    <property type="match status" value="1"/>
</dbReference>
<evidence type="ECO:0000313" key="4">
    <source>
        <dbReference type="Proteomes" id="UP000639338"/>
    </source>
</evidence>
<proteinExistence type="predicted"/>
<evidence type="ECO:0000259" key="2">
    <source>
        <dbReference type="Pfam" id="PF09588"/>
    </source>
</evidence>
<evidence type="ECO:0000256" key="1">
    <source>
        <dbReference type="SAM" id="MobiDB-lite"/>
    </source>
</evidence>
<gene>
    <name evidence="3" type="ORF">HCN44_008826</name>
</gene>
<dbReference type="PANTHER" id="PTHR47526">
    <property type="entry name" value="ATP-DEPENDENT DNA HELICASE"/>
    <property type="match status" value="1"/>
</dbReference>
<dbReference type="EMBL" id="JACMRX010000001">
    <property type="protein sequence ID" value="KAF7997653.1"/>
    <property type="molecule type" value="Genomic_DNA"/>
</dbReference>
<dbReference type="PANTHER" id="PTHR47526:SF3">
    <property type="entry name" value="PHD-TYPE DOMAIN-CONTAINING PROTEIN"/>
    <property type="match status" value="1"/>
</dbReference>
<reference evidence="3 4" key="1">
    <citation type="submission" date="2020-08" db="EMBL/GenBank/DDBJ databases">
        <title>Aphidius gifuensis genome sequencing and assembly.</title>
        <authorList>
            <person name="Du Z."/>
        </authorList>
    </citation>
    <scope>NUCLEOTIDE SEQUENCE [LARGE SCALE GENOMIC DNA]</scope>
    <source>
        <strain evidence="3">YNYX2018</strain>
        <tissue evidence="3">Adults</tissue>
    </source>
</reference>
<name>A0A835CXP6_APHGI</name>
<feature type="compositionally biased region" description="Polar residues" evidence="1">
    <location>
        <begin position="142"/>
        <end position="154"/>
    </location>
</feature>
<sequence>MLLSINDITEWLGCNFERRNYVYGEKILNAKHLTRCGLNATKQNANDITFWAQCISTSKPKEKPHDINGVIKKNGKIISVKCSCVAGFGEKSDNLSILSCTDKKCSWKTQEYNNAIENLKPVPMTAHVCPARSLNKRKSLSDETSINDNSNSITRNKRKNKDNNMKVNELTDQQLEKLNMKLLIDLPKSSLVKDKFGRHDAVQHVEKSIDLTQSVEDLIMRIFSTQTSDLMEYIKNINLSVEPDLCCIKILQELSKDLPELCCQTKLSYSSWREARRCRITGSICQKVLGHSKSHNQQWSQKFVEFFYPKSFSSKYTKHGIDTEPEARAEFVKQT</sequence>
<feature type="domain" description="YqaJ viral recombinase" evidence="2">
    <location>
        <begin position="272"/>
        <end position="335"/>
    </location>
</feature>
<dbReference type="Pfam" id="PF09588">
    <property type="entry name" value="YqaJ"/>
    <property type="match status" value="1"/>
</dbReference>
<keyword evidence="4" id="KW-1185">Reference proteome</keyword>